<reference evidence="1 2" key="2">
    <citation type="submission" date="2018-02" db="EMBL/GenBank/DDBJ databases">
        <title>Whole genome sequencing analysis of Streptococcus pluranimalium isolated from cattle infected mastitis in China.</title>
        <authorList>
            <person name="Zhang J.-R."/>
            <person name="Hu G.-Z."/>
        </authorList>
    </citation>
    <scope>NUCLEOTIDE SEQUENCE [LARGE SCALE GENOMIC DNA]</scope>
    <source>
        <strain evidence="1 2">TH11417</strain>
    </source>
</reference>
<dbReference type="OrthoDB" id="2960905at2"/>
<evidence type="ECO:0000313" key="1">
    <source>
        <dbReference type="EMBL" id="AUW96642.1"/>
    </source>
</evidence>
<dbReference type="KEGG" id="splr:C0J00_05730"/>
<dbReference type="InterPro" id="IPR012505">
    <property type="entry name" value="YbbR"/>
</dbReference>
<proteinExistence type="predicted"/>
<evidence type="ECO:0008006" key="3">
    <source>
        <dbReference type="Google" id="ProtNLM"/>
    </source>
</evidence>
<protein>
    <recommendedName>
        <fullName evidence="3">CdaA regulatory protein CdaR</fullName>
    </recommendedName>
</protein>
<dbReference type="Proteomes" id="UP000238956">
    <property type="component" value="Chromosome"/>
</dbReference>
<dbReference type="Gene3D" id="2.170.120.30">
    <property type="match status" value="1"/>
</dbReference>
<gene>
    <name evidence="1" type="ORF">C0J00_05730</name>
</gene>
<sequence>MIKKWFNQSIFYVIISLFFSLLLFLVAKATTYNASGTQLSRVTETYSHTIKSVPIDIKYDTNKYFISGYSYEAEVYLTSTNRIKLDSEINEDTRHFKVVADLSNVKPGTTNAKLKVVGLPRDMNAAVNPKNIAINIGKKASKTFKVKSTISPDQVADGYKVDSVDIGVSEVTVTSNESTLEQIDHVEAIMPSDKVLSSDFNGTVNLQAVAADGTILASIVDPAKTQIKVSVKKLTKEVPINLSVTGVLSDKLSNINYKLSQETVIVSGTQEELDATDSVEGTVDITGVSKDISKTVSLSASNVTIVPQTVTVKLTTTKK</sequence>
<dbReference type="Gene3D" id="2.170.120.40">
    <property type="entry name" value="YbbR-like domain"/>
    <property type="match status" value="2"/>
</dbReference>
<dbReference type="PANTHER" id="PTHR37804">
    <property type="entry name" value="CDAA REGULATORY PROTEIN CDAR"/>
    <property type="match status" value="1"/>
</dbReference>
<dbReference type="Pfam" id="PF07949">
    <property type="entry name" value="YbbR"/>
    <property type="match status" value="3"/>
</dbReference>
<dbReference type="PANTHER" id="PTHR37804:SF1">
    <property type="entry name" value="CDAA REGULATORY PROTEIN CDAR"/>
    <property type="match status" value="1"/>
</dbReference>
<reference evidence="1 2" key="1">
    <citation type="submission" date="2017-12" db="EMBL/GenBank/DDBJ databases">
        <authorList>
            <person name="Hurst M.R.H."/>
        </authorList>
    </citation>
    <scope>NUCLEOTIDE SEQUENCE [LARGE SCALE GENOMIC DNA]</scope>
    <source>
        <strain evidence="1 2">TH11417</strain>
    </source>
</reference>
<dbReference type="InterPro" id="IPR053154">
    <property type="entry name" value="c-di-AMP_regulator"/>
</dbReference>
<evidence type="ECO:0000313" key="2">
    <source>
        <dbReference type="Proteomes" id="UP000238956"/>
    </source>
</evidence>
<keyword evidence="2" id="KW-1185">Reference proteome</keyword>
<dbReference type="AlphaFoldDB" id="A0A2L0D483"/>
<dbReference type="EMBL" id="CP025536">
    <property type="protein sequence ID" value="AUW96642.1"/>
    <property type="molecule type" value="Genomic_DNA"/>
</dbReference>
<accession>A0A2L0D483</accession>
<organism evidence="1 2">
    <name type="scientific">Streptococcus pluranimalium</name>
    <dbReference type="NCBI Taxonomy" id="82348"/>
    <lineage>
        <taxon>Bacteria</taxon>
        <taxon>Bacillati</taxon>
        <taxon>Bacillota</taxon>
        <taxon>Bacilli</taxon>
        <taxon>Lactobacillales</taxon>
        <taxon>Streptococcaceae</taxon>
        <taxon>Streptococcus</taxon>
    </lineage>
</organism>
<name>A0A2L0D483_9STRE</name>